<sequence>MPCLWLNHNKSQIFINVAIFDANGLVDLGGGEVDFGAGNINDHMFKALVDTGAQRTMISKAAAQKLKLRPIGKFPVLGVGGVSYHNNYLFNVGFVVGSKGSGENEYKFEAHILQDLIQGGELDLENAGFDVLLGMDVLATGSLAVEGVGTFSFSF</sequence>
<organism evidence="3 4">
    <name type="scientific">Siculibacillus lacustris</name>
    <dbReference type="NCBI Taxonomy" id="1549641"/>
    <lineage>
        <taxon>Bacteria</taxon>
        <taxon>Pseudomonadati</taxon>
        <taxon>Pseudomonadota</taxon>
        <taxon>Alphaproteobacteria</taxon>
        <taxon>Hyphomicrobiales</taxon>
        <taxon>Ancalomicrobiaceae</taxon>
        <taxon>Siculibacillus</taxon>
    </lineage>
</organism>
<keyword evidence="1" id="KW-0378">Hydrolase</keyword>
<feature type="domain" description="Peptidase A2" evidence="2">
    <location>
        <begin position="45"/>
        <end position="81"/>
    </location>
</feature>
<name>A0A4Q9VX44_9HYPH</name>
<evidence type="ECO:0000256" key="1">
    <source>
        <dbReference type="ARBA" id="ARBA00022801"/>
    </source>
</evidence>
<dbReference type="InterPro" id="IPR001995">
    <property type="entry name" value="Peptidase_A2_cat"/>
</dbReference>
<dbReference type="RefSeq" id="WP_131305426.1">
    <property type="nucleotide sequence ID" value="NZ_SJFN01000002.1"/>
</dbReference>
<dbReference type="EMBL" id="SJFN01000002">
    <property type="protein sequence ID" value="TBW40948.1"/>
    <property type="molecule type" value="Genomic_DNA"/>
</dbReference>
<dbReference type="PROSITE" id="PS50175">
    <property type="entry name" value="ASP_PROT_RETROV"/>
    <property type="match status" value="1"/>
</dbReference>
<dbReference type="GO" id="GO:0004190">
    <property type="term" value="F:aspartic-type endopeptidase activity"/>
    <property type="evidence" value="ECO:0007669"/>
    <property type="project" value="InterPro"/>
</dbReference>
<evidence type="ECO:0000259" key="2">
    <source>
        <dbReference type="PROSITE" id="PS50175"/>
    </source>
</evidence>
<dbReference type="SUPFAM" id="SSF50630">
    <property type="entry name" value="Acid proteases"/>
    <property type="match status" value="1"/>
</dbReference>
<dbReference type="InterPro" id="IPR001969">
    <property type="entry name" value="Aspartic_peptidase_AS"/>
</dbReference>
<proteinExistence type="predicted"/>
<dbReference type="Gene3D" id="2.40.70.10">
    <property type="entry name" value="Acid Proteases"/>
    <property type="match status" value="1"/>
</dbReference>
<dbReference type="PROSITE" id="PS00141">
    <property type="entry name" value="ASP_PROTEASE"/>
    <property type="match status" value="1"/>
</dbReference>
<dbReference type="AlphaFoldDB" id="A0A4Q9VX44"/>
<dbReference type="Pfam" id="PF13650">
    <property type="entry name" value="Asp_protease_2"/>
    <property type="match status" value="1"/>
</dbReference>
<keyword evidence="4" id="KW-1185">Reference proteome</keyword>
<dbReference type="OrthoDB" id="7447720at2"/>
<evidence type="ECO:0000313" key="3">
    <source>
        <dbReference type="EMBL" id="TBW40948.1"/>
    </source>
</evidence>
<evidence type="ECO:0000313" key="4">
    <source>
        <dbReference type="Proteomes" id="UP000292781"/>
    </source>
</evidence>
<gene>
    <name evidence="3" type="ORF">EYW49_01985</name>
</gene>
<dbReference type="InterPro" id="IPR021109">
    <property type="entry name" value="Peptidase_aspartic_dom_sf"/>
</dbReference>
<accession>A0A4Q9VX44</accession>
<comment type="caution">
    <text evidence="3">The sequence shown here is derived from an EMBL/GenBank/DDBJ whole genome shotgun (WGS) entry which is preliminary data.</text>
</comment>
<dbReference type="GO" id="GO:0006508">
    <property type="term" value="P:proteolysis"/>
    <property type="evidence" value="ECO:0007669"/>
    <property type="project" value="InterPro"/>
</dbReference>
<dbReference type="Proteomes" id="UP000292781">
    <property type="component" value="Unassembled WGS sequence"/>
</dbReference>
<reference evidence="3 4" key="1">
    <citation type="submission" date="2019-02" db="EMBL/GenBank/DDBJ databases">
        <title>Siculibacillus lacustris gen. nov., sp. nov., a new rosette-forming bacterium isolated from a freshwater crater lake (Lake St. Ana, Romania).</title>
        <authorList>
            <person name="Felfoldi T."/>
            <person name="Marton Z."/>
            <person name="Szabo A."/>
            <person name="Mentes A."/>
            <person name="Boka K."/>
            <person name="Marialigeti K."/>
            <person name="Mathe I."/>
            <person name="Koncz M."/>
            <person name="Schumann P."/>
            <person name="Toth E."/>
        </authorList>
    </citation>
    <scope>NUCLEOTIDE SEQUENCE [LARGE SCALE GENOMIC DNA]</scope>
    <source>
        <strain evidence="3 4">SA-279</strain>
    </source>
</reference>
<protein>
    <recommendedName>
        <fullName evidence="2">Peptidase A2 domain-containing protein</fullName>
    </recommendedName>
</protein>